<evidence type="ECO:0000259" key="3">
    <source>
        <dbReference type="PROSITE" id="PS50977"/>
    </source>
</evidence>
<dbReference type="Gene3D" id="1.10.357.10">
    <property type="entry name" value="Tetracycline Repressor, domain 2"/>
    <property type="match status" value="1"/>
</dbReference>
<dbReference type="InterPro" id="IPR013571">
    <property type="entry name" value="Tscrpt_reg_QacR_C"/>
</dbReference>
<evidence type="ECO:0000256" key="2">
    <source>
        <dbReference type="PROSITE-ProRule" id="PRU00335"/>
    </source>
</evidence>
<dbReference type="Pfam" id="PF08360">
    <property type="entry name" value="TetR_C_5"/>
    <property type="match status" value="1"/>
</dbReference>
<dbReference type="PANTHER" id="PTHR30055">
    <property type="entry name" value="HTH-TYPE TRANSCRIPTIONAL REGULATOR RUTR"/>
    <property type="match status" value="1"/>
</dbReference>
<organism evidence="4 5">
    <name type="scientific">Paenibacillus profundus</name>
    <dbReference type="NCBI Taxonomy" id="1173085"/>
    <lineage>
        <taxon>Bacteria</taxon>
        <taxon>Bacillati</taxon>
        <taxon>Bacillota</taxon>
        <taxon>Bacilli</taxon>
        <taxon>Bacillales</taxon>
        <taxon>Paenibacillaceae</taxon>
        <taxon>Paenibacillus</taxon>
    </lineage>
</organism>
<evidence type="ECO:0000256" key="1">
    <source>
        <dbReference type="ARBA" id="ARBA00023125"/>
    </source>
</evidence>
<evidence type="ECO:0000313" key="4">
    <source>
        <dbReference type="EMBL" id="MCE5169668.1"/>
    </source>
</evidence>
<keyword evidence="1 2" id="KW-0238">DNA-binding</keyword>
<dbReference type="SUPFAM" id="SSF48498">
    <property type="entry name" value="Tetracyclin repressor-like, C-terminal domain"/>
    <property type="match status" value="1"/>
</dbReference>
<feature type="domain" description="HTH tetR-type" evidence="3">
    <location>
        <begin position="10"/>
        <end position="70"/>
    </location>
</feature>
<dbReference type="PROSITE" id="PS01081">
    <property type="entry name" value="HTH_TETR_1"/>
    <property type="match status" value="1"/>
</dbReference>
<dbReference type="Gene3D" id="1.10.10.60">
    <property type="entry name" value="Homeodomain-like"/>
    <property type="match status" value="1"/>
</dbReference>
<feature type="DNA-binding region" description="H-T-H motif" evidence="2">
    <location>
        <begin position="33"/>
        <end position="52"/>
    </location>
</feature>
<proteinExistence type="predicted"/>
<dbReference type="SUPFAM" id="SSF46689">
    <property type="entry name" value="Homeodomain-like"/>
    <property type="match status" value="1"/>
</dbReference>
<dbReference type="EMBL" id="JAJNBZ010000005">
    <property type="protein sequence ID" value="MCE5169668.1"/>
    <property type="molecule type" value="Genomic_DNA"/>
</dbReference>
<reference evidence="4 5" key="1">
    <citation type="submission" date="2021-11" db="EMBL/GenBank/DDBJ databases">
        <title>Draft genome sequence of Paenibacillus profundus YoMME, a new Gram-positive bacteria with exoelectrogenic properties.</title>
        <authorList>
            <person name="Hubenova Y."/>
            <person name="Hubenova E."/>
            <person name="Manasiev Y."/>
            <person name="Peykov S."/>
            <person name="Mitov M."/>
        </authorList>
    </citation>
    <scope>NUCLEOTIDE SEQUENCE [LARGE SCALE GENOMIC DNA]</scope>
    <source>
        <strain evidence="4 5">YoMME</strain>
    </source>
</reference>
<dbReference type="InterPro" id="IPR023772">
    <property type="entry name" value="DNA-bd_HTH_TetR-type_CS"/>
</dbReference>
<dbReference type="Proteomes" id="UP001199916">
    <property type="component" value="Unassembled WGS sequence"/>
</dbReference>
<dbReference type="InterPro" id="IPR036271">
    <property type="entry name" value="Tet_transcr_reg_TetR-rel_C_sf"/>
</dbReference>
<dbReference type="Pfam" id="PF00440">
    <property type="entry name" value="TetR_N"/>
    <property type="match status" value="1"/>
</dbReference>
<dbReference type="RefSeq" id="WP_019422870.1">
    <property type="nucleotide sequence ID" value="NZ_JAJNBZ010000005.1"/>
</dbReference>
<protein>
    <submittedName>
        <fullName evidence="4">TetR/AcrR family transcriptional regulator</fullName>
    </submittedName>
</protein>
<dbReference type="PANTHER" id="PTHR30055:SF211">
    <property type="entry name" value="TRANSCRIPTIONAL REGULATOR, TETR FAMILY"/>
    <property type="match status" value="1"/>
</dbReference>
<comment type="caution">
    <text evidence="4">The sequence shown here is derived from an EMBL/GenBank/DDBJ whole genome shotgun (WGS) entry which is preliminary data.</text>
</comment>
<name>A0ABS8YCC1_9BACL</name>
<dbReference type="PRINTS" id="PR00455">
    <property type="entry name" value="HTHTETR"/>
</dbReference>
<sequence length="198" mass="22703">MARRTAEEAEQTKKSIGAAAKQLFIQQGYQATSMDQICQQSGVSKGSIYYHFKNKEALFIYLHEMDMEQWNEKWYETVEPAMSATDKLILLAEHYAKDFNSPLMKASEEFMLSRGSDTNIIDVMLEISRRPFPIISELLEEGMAKREFARANTEDLTLILYSMLGGLGITFMEGRPEEEICELYDKAIRIFLQGISVQ</sequence>
<dbReference type="InterPro" id="IPR009057">
    <property type="entry name" value="Homeodomain-like_sf"/>
</dbReference>
<gene>
    <name evidence="4" type="ORF">LQV63_10115</name>
</gene>
<keyword evidence="5" id="KW-1185">Reference proteome</keyword>
<dbReference type="InterPro" id="IPR001647">
    <property type="entry name" value="HTH_TetR"/>
</dbReference>
<evidence type="ECO:0000313" key="5">
    <source>
        <dbReference type="Proteomes" id="UP001199916"/>
    </source>
</evidence>
<accession>A0ABS8YCC1</accession>
<dbReference type="PROSITE" id="PS50977">
    <property type="entry name" value="HTH_TETR_2"/>
    <property type="match status" value="1"/>
</dbReference>
<dbReference type="InterPro" id="IPR050109">
    <property type="entry name" value="HTH-type_TetR-like_transc_reg"/>
</dbReference>